<comment type="subcellular location">
    <subcellularLocation>
        <location evidence="1">Cell membrane</location>
        <topology evidence="1">Multi-pass membrane protein</topology>
    </subcellularLocation>
</comment>
<keyword evidence="8" id="KW-1185">Reference proteome</keyword>
<evidence type="ECO:0000256" key="6">
    <source>
        <dbReference type="SAM" id="Phobius"/>
    </source>
</evidence>
<proteinExistence type="predicted"/>
<feature type="transmembrane region" description="Helical" evidence="6">
    <location>
        <begin position="142"/>
        <end position="164"/>
    </location>
</feature>
<dbReference type="RefSeq" id="WP_090713214.1">
    <property type="nucleotide sequence ID" value="NZ_FOVM01000012.1"/>
</dbReference>
<dbReference type="PANTHER" id="PTHR30250:SF11">
    <property type="entry name" value="O-ANTIGEN TRANSPORTER-RELATED"/>
    <property type="match status" value="1"/>
</dbReference>
<feature type="transmembrane region" description="Helical" evidence="6">
    <location>
        <begin position="211"/>
        <end position="235"/>
    </location>
</feature>
<dbReference type="PANTHER" id="PTHR30250">
    <property type="entry name" value="PST FAMILY PREDICTED COLANIC ACID TRANSPORTER"/>
    <property type="match status" value="1"/>
</dbReference>
<dbReference type="InterPro" id="IPR050833">
    <property type="entry name" value="Poly_Biosynth_Transport"/>
</dbReference>
<evidence type="ECO:0000313" key="8">
    <source>
        <dbReference type="Proteomes" id="UP000198867"/>
    </source>
</evidence>
<evidence type="ECO:0000313" key="7">
    <source>
        <dbReference type="EMBL" id="SFO04718.1"/>
    </source>
</evidence>
<evidence type="ECO:0000256" key="1">
    <source>
        <dbReference type="ARBA" id="ARBA00004651"/>
    </source>
</evidence>
<feature type="transmembrane region" description="Helical" evidence="6">
    <location>
        <begin position="78"/>
        <end position="98"/>
    </location>
</feature>
<keyword evidence="2" id="KW-1003">Cell membrane</keyword>
<feature type="transmembrane region" description="Helical" evidence="6">
    <location>
        <begin position="170"/>
        <end position="190"/>
    </location>
</feature>
<feature type="transmembrane region" description="Helical" evidence="6">
    <location>
        <begin position="35"/>
        <end position="57"/>
    </location>
</feature>
<reference evidence="8" key="1">
    <citation type="submission" date="2016-10" db="EMBL/GenBank/DDBJ databases">
        <authorList>
            <person name="Varghese N."/>
            <person name="Submissions S."/>
        </authorList>
    </citation>
    <scope>NUCLEOTIDE SEQUENCE [LARGE SCALE GENOMIC DNA]</scope>
    <source>
        <strain evidence="8">CGMCC 1.11101</strain>
    </source>
</reference>
<dbReference type="EMBL" id="FOVM01000012">
    <property type="protein sequence ID" value="SFO04718.1"/>
    <property type="molecule type" value="Genomic_DNA"/>
</dbReference>
<dbReference type="STRING" id="995034.SAMN05216219_3194"/>
<feature type="transmembrane region" description="Helical" evidence="6">
    <location>
        <begin position="283"/>
        <end position="304"/>
    </location>
</feature>
<keyword evidence="3 6" id="KW-0812">Transmembrane</keyword>
<feature type="transmembrane region" description="Helical" evidence="6">
    <location>
        <begin position="7"/>
        <end position="29"/>
    </location>
</feature>
<feature type="transmembrane region" description="Helical" evidence="6">
    <location>
        <begin position="324"/>
        <end position="347"/>
    </location>
</feature>
<feature type="transmembrane region" description="Helical" evidence="6">
    <location>
        <begin position="247"/>
        <end position="271"/>
    </location>
</feature>
<protein>
    <submittedName>
        <fullName evidence="7">Membrane protein involved in the export of O-antigen and teichoic acid</fullName>
    </submittedName>
</protein>
<evidence type="ECO:0000256" key="3">
    <source>
        <dbReference type="ARBA" id="ARBA00022692"/>
    </source>
</evidence>
<name>A0A1I5DZQ2_9MICO</name>
<accession>A0A1I5DZQ2</accession>
<keyword evidence="4 6" id="KW-1133">Transmembrane helix</keyword>
<keyword evidence="5 6" id="KW-0472">Membrane</keyword>
<gene>
    <name evidence="7" type="ORF">SAMN05216219_3194</name>
</gene>
<feature type="transmembrane region" description="Helical" evidence="6">
    <location>
        <begin position="380"/>
        <end position="401"/>
    </location>
</feature>
<dbReference type="OrthoDB" id="4771963at2"/>
<evidence type="ECO:0000256" key="4">
    <source>
        <dbReference type="ARBA" id="ARBA00022989"/>
    </source>
</evidence>
<evidence type="ECO:0000256" key="5">
    <source>
        <dbReference type="ARBA" id="ARBA00023136"/>
    </source>
</evidence>
<dbReference type="GO" id="GO:0005886">
    <property type="term" value="C:plasma membrane"/>
    <property type="evidence" value="ECO:0007669"/>
    <property type="project" value="UniProtKB-SubCell"/>
</dbReference>
<feature type="transmembrane region" description="Helical" evidence="6">
    <location>
        <begin position="354"/>
        <end position="374"/>
    </location>
</feature>
<evidence type="ECO:0000256" key="2">
    <source>
        <dbReference type="ARBA" id="ARBA00022475"/>
    </source>
</evidence>
<dbReference type="Proteomes" id="UP000198867">
    <property type="component" value="Unassembled WGS sequence"/>
</dbReference>
<organism evidence="7 8">
    <name type="scientific">Mycetocola miduiensis</name>
    <dbReference type="NCBI Taxonomy" id="995034"/>
    <lineage>
        <taxon>Bacteria</taxon>
        <taxon>Bacillati</taxon>
        <taxon>Actinomycetota</taxon>
        <taxon>Actinomycetes</taxon>
        <taxon>Micrococcales</taxon>
        <taxon>Microbacteriaceae</taxon>
        <taxon>Mycetocola</taxon>
    </lineage>
</organism>
<dbReference type="AlphaFoldDB" id="A0A1I5DZQ2"/>
<sequence length="421" mass="43438">MKRPSSAAQLAGASVIAGLSGLVVTWAVARVSGPEAYAVFAVFWSAMYLVIGCLAGVQQEVTRSVAVSVRTDRSLHTSGWRFATGVSLGIVVLVAASLPLWAPSSFGNPYLALALPLLLGIGIFVFMATVSGSLAGTGSWAGVSFIIGMDGVLRLVTVAVSLLFTDDPALLAWMVVAPLPITLGTAIVLFRRPLGQAMVLTDGYRTLLWNIVRTMTAAAGSAILITGFPLLLALVSDRSQQNELAPLILAITLTRAPLLMPLSAFQGFLVVQFAKKPDGQWRLLLRLTAGLAVFGALAAVLARLTGPAILELFFGSEYVLGGELLALLVAAAAAIACLYITGPAVLASGAHAGYALGWLGAVFCALLVMSVPGGGLSERAVLALTLGPMVGVVLHIGFLLARRRSAKSGVGTLPVPVAGVE</sequence>
<feature type="transmembrane region" description="Helical" evidence="6">
    <location>
        <begin position="110"/>
        <end position="130"/>
    </location>
</feature>